<organism evidence="3 4">
    <name type="scientific">Ziziphus jujuba</name>
    <name type="common">Chinese jujube</name>
    <name type="synonym">Ziziphus sativa</name>
    <dbReference type="NCBI Taxonomy" id="326968"/>
    <lineage>
        <taxon>Eukaryota</taxon>
        <taxon>Viridiplantae</taxon>
        <taxon>Streptophyta</taxon>
        <taxon>Embryophyta</taxon>
        <taxon>Tracheophyta</taxon>
        <taxon>Spermatophyta</taxon>
        <taxon>Magnoliopsida</taxon>
        <taxon>eudicotyledons</taxon>
        <taxon>Gunneridae</taxon>
        <taxon>Pentapetalae</taxon>
        <taxon>rosids</taxon>
        <taxon>fabids</taxon>
        <taxon>Rosales</taxon>
        <taxon>Rhamnaceae</taxon>
        <taxon>Paliureae</taxon>
        <taxon>Ziziphus</taxon>
    </lineage>
</organism>
<keyword evidence="3" id="KW-1185">Reference proteome</keyword>
<dbReference type="FunCoup" id="A0A6P4A9F7">
    <property type="interactions" value="66"/>
</dbReference>
<evidence type="ECO:0000313" key="3">
    <source>
        <dbReference type="Proteomes" id="UP001652623"/>
    </source>
</evidence>
<protein>
    <submittedName>
        <fullName evidence="4">Protein E6</fullName>
    </submittedName>
</protein>
<proteinExistence type="predicted"/>
<dbReference type="RefSeq" id="XP_015890500.2">
    <property type="nucleotide sequence ID" value="XM_016035014.4"/>
</dbReference>
<feature type="region of interest" description="Disordered" evidence="1">
    <location>
        <begin position="76"/>
        <end position="111"/>
    </location>
</feature>
<dbReference type="InParanoid" id="A0A6P4A9F7"/>
<dbReference type="InterPro" id="IPR040290">
    <property type="entry name" value="Prot_E6-like"/>
</dbReference>
<dbReference type="Proteomes" id="UP001652623">
    <property type="component" value="Chromosome 1"/>
</dbReference>
<reference evidence="3" key="1">
    <citation type="submission" date="2025-05" db="UniProtKB">
        <authorList>
            <consortium name="RefSeq"/>
        </authorList>
    </citation>
    <scope>NUCLEOTIDE SEQUENCE [LARGE SCALE GENOMIC DNA]</scope>
</reference>
<dbReference type="PANTHER" id="PTHR35274:SF2">
    <property type="entry name" value="E6-LIKE PROTEIN"/>
    <property type="match status" value="1"/>
</dbReference>
<dbReference type="PANTHER" id="PTHR35274">
    <property type="entry name" value="E6-LIKE PROTEIN"/>
    <property type="match status" value="1"/>
</dbReference>
<name>A0A6P4A9F7_ZIZJJ</name>
<accession>A0A6P4A9F7</accession>
<sequence>MACSTKLFCFVVLLALLSLQTQARESQFFSKVTNNNYVKDPEFHSKEEVVNKQEEEPTFIPQTQTGYGLYGHETIEVSPTTTTPTPTTTTPTTFEPYTTTPQYKTQSEEPVNKYPKSYNTDHYNNNNNNYYNNENTFENTQNGRRTETRTRLAGSGYVANPNGYDNNNGGSYHVERQGMSDTRFMSGGKYYYDINSEKNYDQNQYGNSRVVDSKNNWYNNRGYYGNKNGGNLYDNNNSFEGYQNQEEFQENKEEFEP</sequence>
<evidence type="ECO:0000313" key="4">
    <source>
        <dbReference type="RefSeq" id="XP_015890500.2"/>
    </source>
</evidence>
<evidence type="ECO:0000256" key="1">
    <source>
        <dbReference type="SAM" id="MobiDB-lite"/>
    </source>
</evidence>
<dbReference type="GeneID" id="107425079"/>
<gene>
    <name evidence="4" type="primary">LOC107425079</name>
</gene>
<reference evidence="4" key="2">
    <citation type="submission" date="2025-08" db="UniProtKB">
        <authorList>
            <consortium name="RefSeq"/>
        </authorList>
    </citation>
    <scope>IDENTIFICATION</scope>
    <source>
        <tissue evidence="4">Seedling</tissue>
    </source>
</reference>
<dbReference type="AlphaFoldDB" id="A0A6P4A9F7"/>
<feature type="signal peptide" evidence="2">
    <location>
        <begin position="1"/>
        <end position="23"/>
    </location>
</feature>
<feature type="compositionally biased region" description="Low complexity" evidence="1">
    <location>
        <begin position="79"/>
        <end position="101"/>
    </location>
</feature>
<feature type="chain" id="PRO_5046020679" evidence="2">
    <location>
        <begin position="24"/>
        <end position="257"/>
    </location>
</feature>
<evidence type="ECO:0000256" key="2">
    <source>
        <dbReference type="SAM" id="SignalP"/>
    </source>
</evidence>
<dbReference type="KEGG" id="zju:107425079"/>
<feature type="region of interest" description="Disordered" evidence="1">
    <location>
        <begin position="235"/>
        <end position="257"/>
    </location>
</feature>
<keyword evidence="2" id="KW-0732">Signal</keyword>